<keyword evidence="10" id="KW-1185">Reference proteome</keyword>
<dbReference type="OrthoDB" id="9788108at2"/>
<dbReference type="Gene3D" id="1.10.3720.10">
    <property type="entry name" value="MetI-like"/>
    <property type="match status" value="1"/>
</dbReference>
<name>A0A089L8A5_PAEBO</name>
<evidence type="ECO:0000256" key="4">
    <source>
        <dbReference type="ARBA" id="ARBA00022692"/>
    </source>
</evidence>
<dbReference type="PANTHER" id="PTHR30193:SF37">
    <property type="entry name" value="INNER MEMBRANE ABC TRANSPORTER PERMEASE PROTEIN YCJO"/>
    <property type="match status" value="1"/>
</dbReference>
<evidence type="ECO:0000256" key="7">
    <source>
        <dbReference type="RuleBase" id="RU363032"/>
    </source>
</evidence>
<proteinExistence type="inferred from homology"/>
<organism evidence="9 10">
    <name type="scientific">Paenibacillus borealis</name>
    <dbReference type="NCBI Taxonomy" id="160799"/>
    <lineage>
        <taxon>Bacteria</taxon>
        <taxon>Bacillati</taxon>
        <taxon>Bacillota</taxon>
        <taxon>Bacilli</taxon>
        <taxon>Bacillales</taxon>
        <taxon>Paenibacillaceae</taxon>
        <taxon>Paenibacillus</taxon>
    </lineage>
</organism>
<evidence type="ECO:0000256" key="3">
    <source>
        <dbReference type="ARBA" id="ARBA00022475"/>
    </source>
</evidence>
<dbReference type="InterPro" id="IPR000515">
    <property type="entry name" value="MetI-like"/>
</dbReference>
<dbReference type="AlphaFoldDB" id="A0A089L8A5"/>
<dbReference type="PANTHER" id="PTHR30193">
    <property type="entry name" value="ABC TRANSPORTER PERMEASE PROTEIN"/>
    <property type="match status" value="1"/>
</dbReference>
<reference evidence="9" key="1">
    <citation type="submission" date="2014-08" db="EMBL/GenBank/DDBJ databases">
        <title>Comparative genomics of the Paenibacillus odorifer group.</title>
        <authorList>
            <person name="den Bakker H.C."/>
            <person name="Tsai Y.-C.Y.-C."/>
            <person name="Martin N."/>
            <person name="Korlach J."/>
            <person name="Wiedmann M."/>
        </authorList>
    </citation>
    <scope>NUCLEOTIDE SEQUENCE [LARGE SCALE GENOMIC DNA]</scope>
    <source>
        <strain evidence="9">DSM 13188</strain>
    </source>
</reference>
<dbReference type="EMBL" id="CP009285">
    <property type="protein sequence ID" value="AIQ57716.1"/>
    <property type="molecule type" value="Genomic_DNA"/>
</dbReference>
<dbReference type="InterPro" id="IPR051393">
    <property type="entry name" value="ABC_transporter_permease"/>
</dbReference>
<dbReference type="CDD" id="cd06261">
    <property type="entry name" value="TM_PBP2"/>
    <property type="match status" value="1"/>
</dbReference>
<feature type="transmembrane region" description="Helical" evidence="7">
    <location>
        <begin position="95"/>
        <end position="116"/>
    </location>
</feature>
<feature type="transmembrane region" description="Helical" evidence="7">
    <location>
        <begin position="288"/>
        <end position="307"/>
    </location>
</feature>
<dbReference type="InterPro" id="IPR035906">
    <property type="entry name" value="MetI-like_sf"/>
</dbReference>
<keyword evidence="4 7" id="KW-0812">Transmembrane</keyword>
<keyword evidence="6 7" id="KW-0472">Membrane</keyword>
<keyword evidence="3" id="KW-1003">Cell membrane</keyword>
<evidence type="ECO:0000313" key="10">
    <source>
        <dbReference type="Proteomes" id="UP000029518"/>
    </source>
</evidence>
<evidence type="ECO:0000313" key="9">
    <source>
        <dbReference type="EMBL" id="AIQ57716.1"/>
    </source>
</evidence>
<accession>A0A089L8A5</accession>
<feature type="transmembrane region" description="Helical" evidence="7">
    <location>
        <begin position="177"/>
        <end position="200"/>
    </location>
</feature>
<feature type="domain" description="ABC transmembrane type-1" evidence="8">
    <location>
        <begin position="91"/>
        <end position="304"/>
    </location>
</feature>
<evidence type="ECO:0000256" key="6">
    <source>
        <dbReference type="ARBA" id="ARBA00023136"/>
    </source>
</evidence>
<dbReference type="GO" id="GO:0005886">
    <property type="term" value="C:plasma membrane"/>
    <property type="evidence" value="ECO:0007669"/>
    <property type="project" value="UniProtKB-SubCell"/>
</dbReference>
<evidence type="ECO:0000256" key="1">
    <source>
        <dbReference type="ARBA" id="ARBA00004651"/>
    </source>
</evidence>
<feature type="transmembrane region" description="Helical" evidence="7">
    <location>
        <begin position="29"/>
        <end position="56"/>
    </location>
</feature>
<dbReference type="Proteomes" id="UP000029518">
    <property type="component" value="Chromosome"/>
</dbReference>
<dbReference type="GO" id="GO:0055085">
    <property type="term" value="P:transmembrane transport"/>
    <property type="evidence" value="ECO:0007669"/>
    <property type="project" value="InterPro"/>
</dbReference>
<comment type="subcellular location">
    <subcellularLocation>
        <location evidence="1 7">Cell membrane</location>
        <topology evidence="1 7">Multi-pass membrane protein</topology>
    </subcellularLocation>
</comment>
<feature type="transmembrane region" description="Helical" evidence="7">
    <location>
        <begin position="128"/>
        <end position="148"/>
    </location>
</feature>
<keyword evidence="2 7" id="KW-0813">Transport</keyword>
<evidence type="ECO:0000259" key="8">
    <source>
        <dbReference type="PROSITE" id="PS50928"/>
    </source>
</evidence>
<feature type="transmembrane region" description="Helical" evidence="7">
    <location>
        <begin position="231"/>
        <end position="251"/>
    </location>
</feature>
<comment type="similarity">
    <text evidence="7">Belongs to the binding-protein-dependent transport system permease family.</text>
</comment>
<protein>
    <submittedName>
        <fullName evidence="9">Sugar ABC transporter permease</fullName>
    </submittedName>
</protein>
<dbReference type="PROSITE" id="PS50928">
    <property type="entry name" value="ABC_TM1"/>
    <property type="match status" value="1"/>
</dbReference>
<evidence type="ECO:0000256" key="2">
    <source>
        <dbReference type="ARBA" id="ARBA00022448"/>
    </source>
</evidence>
<gene>
    <name evidence="9" type="ORF">PBOR_12835</name>
</gene>
<keyword evidence="5 7" id="KW-1133">Transmembrane helix</keyword>
<evidence type="ECO:0000256" key="5">
    <source>
        <dbReference type="ARBA" id="ARBA00022989"/>
    </source>
</evidence>
<dbReference type="SUPFAM" id="SSF161098">
    <property type="entry name" value="MetI-like"/>
    <property type="match status" value="1"/>
</dbReference>
<dbReference type="HOGENOM" id="CLU_016047_0_1_9"/>
<dbReference type="KEGG" id="pbd:PBOR_12835"/>
<sequence length="314" mass="35380">MSESAVTRKTTTAGAPSKTYWTRKRREQLAGWIFIAPEVIGMLVIAVFPLLFSLFLSLTEWNLVGGLSAIHFVGLDNFIELFRDNRFLLALKNNVLFTVGTVPVTMLLGVVLSALIHKKLYAKSFFKVAFFVPYICSTVAIAAVWQALYHPSKGPINQILMQIGLSEPPRWLVDTSFSLIAIMIIYIWQLLGYQIIIFLAGMTNIPEELYEAATIDGASGIGQFRRITLPLLGPTTFFLAITSTISSFKIFDMIKFLTDGGPNYSSTVIVYQIYEEGFERFKMGYASAMSWVLFLIIMLVTSITWMTQNRKVHY</sequence>
<dbReference type="Pfam" id="PF00528">
    <property type="entry name" value="BPD_transp_1"/>
    <property type="match status" value="1"/>
</dbReference>
<dbReference type="RefSeq" id="WP_042211944.1">
    <property type="nucleotide sequence ID" value="NZ_CP009285.1"/>
</dbReference>